<dbReference type="AlphaFoldDB" id="A0A8S0Z329"/>
<evidence type="ECO:0000313" key="4">
    <source>
        <dbReference type="Proteomes" id="UP000494256"/>
    </source>
</evidence>
<reference evidence="3 4" key="1">
    <citation type="submission" date="2020-04" db="EMBL/GenBank/DDBJ databases">
        <authorList>
            <person name="Wallbank WR R."/>
            <person name="Pardo Diaz C."/>
            <person name="Kozak K."/>
            <person name="Martin S."/>
            <person name="Jiggins C."/>
            <person name="Moest M."/>
            <person name="Warren A I."/>
            <person name="Byers J.R.P. K."/>
            <person name="Montejo-Kovacevich G."/>
            <person name="Yen C E."/>
        </authorList>
    </citation>
    <scope>NUCLEOTIDE SEQUENCE [LARGE SCALE GENOMIC DNA]</scope>
</reference>
<proteinExistence type="predicted"/>
<keyword evidence="3" id="KW-1185">Reference proteome</keyword>
<dbReference type="EMBL" id="CADEBD010000422">
    <property type="protein sequence ID" value="CAB3254748.1"/>
    <property type="molecule type" value="Genomic_DNA"/>
</dbReference>
<evidence type="ECO:0000313" key="3">
    <source>
        <dbReference type="Proteomes" id="UP000494106"/>
    </source>
</evidence>
<organism evidence="1 3">
    <name type="scientific">Arctia plantaginis</name>
    <name type="common">Wood tiger moth</name>
    <name type="synonym">Phalaena plantaginis</name>
    <dbReference type="NCBI Taxonomy" id="874455"/>
    <lineage>
        <taxon>Eukaryota</taxon>
        <taxon>Metazoa</taxon>
        <taxon>Ecdysozoa</taxon>
        <taxon>Arthropoda</taxon>
        <taxon>Hexapoda</taxon>
        <taxon>Insecta</taxon>
        <taxon>Pterygota</taxon>
        <taxon>Neoptera</taxon>
        <taxon>Endopterygota</taxon>
        <taxon>Lepidoptera</taxon>
        <taxon>Glossata</taxon>
        <taxon>Ditrysia</taxon>
        <taxon>Noctuoidea</taxon>
        <taxon>Erebidae</taxon>
        <taxon>Arctiinae</taxon>
        <taxon>Arctia</taxon>
    </lineage>
</organism>
<dbReference type="OrthoDB" id="7370573at2759"/>
<dbReference type="Proteomes" id="UP000494106">
    <property type="component" value="Unassembled WGS sequence"/>
</dbReference>
<name>A0A8S0Z329_ARCPL</name>
<evidence type="ECO:0000313" key="2">
    <source>
        <dbReference type="EMBL" id="CAB3254748.1"/>
    </source>
</evidence>
<gene>
    <name evidence="2" type="ORF">APLA_LOCUS14910</name>
    <name evidence="1" type="ORF">APLA_LOCUS3113</name>
</gene>
<dbReference type="Proteomes" id="UP000494256">
    <property type="component" value="Unassembled WGS sequence"/>
</dbReference>
<dbReference type="EMBL" id="CADEBC010000232">
    <property type="protein sequence ID" value="CAB3226846.1"/>
    <property type="molecule type" value="Genomic_DNA"/>
</dbReference>
<comment type="caution">
    <text evidence="1">The sequence shown here is derived from an EMBL/GenBank/DDBJ whole genome shotgun (WGS) entry which is preliminary data.</text>
</comment>
<protein>
    <submittedName>
        <fullName evidence="1">Uncharacterized protein</fullName>
    </submittedName>
</protein>
<sequence length="301" mass="34133">MPEIGPMMRALELQRLIEDKVAEWRERSARVAGASVADSYQQPLNFKRHTHRRKNHAEINKIIAKYSKPTKRADGPYLLSRDTPHYIPQRPPRPKKVLSNLKVLSKSEDNLAAVGTMEVHPEPKKEAKTYFTLSKYNTKSCEDVTAFVDVHSVKSKNFEENSILNAKPVVERTKPKLHSISEGITDYSELSDSGMDSVIVDKSFVTSTPLSKRRSTPASVSDFIFEKVSKKSNSANELRKGSSEPNILSATEISENSVNTKTLDFRKRWKMLKPPFKKGAFDCLLLWRAKKPNPTPVKKPR</sequence>
<evidence type="ECO:0000313" key="1">
    <source>
        <dbReference type="EMBL" id="CAB3226846.1"/>
    </source>
</evidence>
<accession>A0A8S0Z329</accession>